<feature type="transmembrane region" description="Helical" evidence="7">
    <location>
        <begin position="180"/>
        <end position="203"/>
    </location>
</feature>
<proteinExistence type="inferred from homology"/>
<dbReference type="EMBL" id="QJVJ01000002">
    <property type="protein sequence ID" value="PYI56183.1"/>
    <property type="molecule type" value="Genomic_DNA"/>
</dbReference>
<feature type="transmembrane region" description="Helical" evidence="7">
    <location>
        <begin position="114"/>
        <end position="135"/>
    </location>
</feature>
<keyword evidence="2 7" id="KW-0813">Transport</keyword>
<feature type="transmembrane region" description="Helical" evidence="7">
    <location>
        <begin position="44"/>
        <end position="69"/>
    </location>
</feature>
<evidence type="ECO:0000256" key="7">
    <source>
        <dbReference type="RuleBase" id="RU363032"/>
    </source>
</evidence>
<feature type="transmembrane region" description="Helical" evidence="7">
    <location>
        <begin position="224"/>
        <end position="249"/>
    </location>
</feature>
<evidence type="ECO:0000313" key="9">
    <source>
        <dbReference type="EMBL" id="PYI56183.1"/>
    </source>
</evidence>
<comment type="subcellular location">
    <subcellularLocation>
        <location evidence="1 7">Cell membrane</location>
        <topology evidence="1 7">Multi-pass membrane protein</topology>
    </subcellularLocation>
</comment>
<evidence type="ECO:0000256" key="1">
    <source>
        <dbReference type="ARBA" id="ARBA00004651"/>
    </source>
</evidence>
<evidence type="ECO:0000259" key="8">
    <source>
        <dbReference type="PROSITE" id="PS50928"/>
    </source>
</evidence>
<dbReference type="PROSITE" id="PS50928">
    <property type="entry name" value="ABC_TM1"/>
    <property type="match status" value="1"/>
</dbReference>
<dbReference type="PANTHER" id="PTHR43744:SF12">
    <property type="entry name" value="ABC TRANSPORTER PERMEASE PROTEIN MG189-RELATED"/>
    <property type="match status" value="1"/>
</dbReference>
<dbReference type="InterPro" id="IPR035906">
    <property type="entry name" value="MetI-like_sf"/>
</dbReference>
<protein>
    <submittedName>
        <fullName evidence="9">ABC transporter permease</fullName>
    </submittedName>
</protein>
<dbReference type="CDD" id="cd06261">
    <property type="entry name" value="TM_PBP2"/>
    <property type="match status" value="1"/>
</dbReference>
<name>A0A2V5KDV6_9BACL</name>
<dbReference type="Pfam" id="PF00528">
    <property type="entry name" value="BPD_transp_1"/>
    <property type="match status" value="1"/>
</dbReference>
<dbReference type="Proteomes" id="UP000247476">
    <property type="component" value="Unassembled WGS sequence"/>
</dbReference>
<gene>
    <name evidence="9" type="ORF">DLM86_04125</name>
</gene>
<dbReference type="GO" id="GO:0005886">
    <property type="term" value="C:plasma membrane"/>
    <property type="evidence" value="ECO:0007669"/>
    <property type="project" value="UniProtKB-SubCell"/>
</dbReference>
<comment type="caution">
    <text evidence="9">The sequence shown here is derived from an EMBL/GenBank/DDBJ whole genome shotgun (WGS) entry which is preliminary data.</text>
</comment>
<keyword evidence="10" id="KW-1185">Reference proteome</keyword>
<dbReference type="PANTHER" id="PTHR43744">
    <property type="entry name" value="ABC TRANSPORTER PERMEASE PROTEIN MG189-RELATED-RELATED"/>
    <property type="match status" value="1"/>
</dbReference>
<reference evidence="9 10" key="1">
    <citation type="submission" date="2018-05" db="EMBL/GenBank/DDBJ databases">
        <title>Paenibacillus flagellatus sp. nov., isolated from selenium mineral soil.</title>
        <authorList>
            <person name="Dai X."/>
        </authorList>
    </citation>
    <scope>NUCLEOTIDE SEQUENCE [LARGE SCALE GENOMIC DNA]</scope>
    <source>
        <strain evidence="9 10">DXL2</strain>
    </source>
</reference>
<evidence type="ECO:0000256" key="6">
    <source>
        <dbReference type="ARBA" id="ARBA00023136"/>
    </source>
</evidence>
<feature type="transmembrane region" description="Helical" evidence="7">
    <location>
        <begin position="299"/>
        <end position="318"/>
    </location>
</feature>
<keyword evidence="6 7" id="KW-0472">Membrane</keyword>
<keyword evidence="4 7" id="KW-0812">Transmembrane</keyword>
<evidence type="ECO:0000256" key="3">
    <source>
        <dbReference type="ARBA" id="ARBA00022475"/>
    </source>
</evidence>
<feature type="transmembrane region" description="Helical" evidence="7">
    <location>
        <begin position="144"/>
        <end position="168"/>
    </location>
</feature>
<evidence type="ECO:0000256" key="4">
    <source>
        <dbReference type="ARBA" id="ARBA00022692"/>
    </source>
</evidence>
<dbReference type="GO" id="GO:0055085">
    <property type="term" value="P:transmembrane transport"/>
    <property type="evidence" value="ECO:0007669"/>
    <property type="project" value="InterPro"/>
</dbReference>
<organism evidence="9 10">
    <name type="scientific">Paenibacillus flagellatus</name>
    <dbReference type="NCBI Taxonomy" id="2211139"/>
    <lineage>
        <taxon>Bacteria</taxon>
        <taxon>Bacillati</taxon>
        <taxon>Bacillota</taxon>
        <taxon>Bacilli</taxon>
        <taxon>Bacillales</taxon>
        <taxon>Paenibacillaceae</taxon>
        <taxon>Paenibacillus</taxon>
    </lineage>
</organism>
<dbReference type="AlphaFoldDB" id="A0A2V5KDV6"/>
<sequence length="333" mass="36564">MERKEGGEKDMMAAKKRNRARPWAGYGTERAKSLLLGRRAGDGLLVQTAVFILLLSIAVMYLSPLFYMLSTSLKDVGQLLDPTIRWFPRTFVTDNYGSAIAGLKYGKAVLHTGLTAGIAASLQVVSCALAGYAFARLAVPFKRVLFAVVLLTFLVPVQTLAIPLFVLYSKLGWLNTPLPFLVPAVFAQGIKGALFIVIFRQFFATLPKEMEESAKLDGAGALRTYARIMLPLAKPAMLVVFLFSFVWHWNAYFEPALFLKNQDFLALATQLGRMQSNLNELAGTPAGLATGTFDLNEPIKMAGAVLVVLPPLLLYMLAQKHFVQGIERTGLVE</sequence>
<keyword evidence="5 7" id="KW-1133">Transmembrane helix</keyword>
<dbReference type="SUPFAM" id="SSF161098">
    <property type="entry name" value="MetI-like"/>
    <property type="match status" value="1"/>
</dbReference>
<evidence type="ECO:0000256" key="5">
    <source>
        <dbReference type="ARBA" id="ARBA00022989"/>
    </source>
</evidence>
<dbReference type="Gene3D" id="1.10.3720.10">
    <property type="entry name" value="MetI-like"/>
    <property type="match status" value="1"/>
</dbReference>
<accession>A0A2V5KDV6</accession>
<comment type="similarity">
    <text evidence="7">Belongs to the binding-protein-dependent transport system permease family.</text>
</comment>
<feature type="domain" description="ABC transmembrane type-1" evidence="8">
    <location>
        <begin position="109"/>
        <end position="318"/>
    </location>
</feature>
<dbReference type="InterPro" id="IPR000515">
    <property type="entry name" value="MetI-like"/>
</dbReference>
<evidence type="ECO:0000313" key="10">
    <source>
        <dbReference type="Proteomes" id="UP000247476"/>
    </source>
</evidence>
<keyword evidence="3" id="KW-1003">Cell membrane</keyword>
<evidence type="ECO:0000256" key="2">
    <source>
        <dbReference type="ARBA" id="ARBA00022448"/>
    </source>
</evidence>